<proteinExistence type="predicted"/>
<sequence length="106" mass="12074">MTHIARIETLCSVCSKNMDGVFNSPIAFVSLPYCHECYGSREPYWLLTAYFATLVDTIADLKPETSRLPVGAQRLISNSLEVAGKTREQFYEDVMNKVKSFYDQHD</sequence>
<dbReference type="AlphaFoldDB" id="A0A8I2B540"/>
<evidence type="ECO:0000313" key="2">
    <source>
        <dbReference type="Proteomes" id="UP000665181"/>
    </source>
</evidence>
<protein>
    <recommendedName>
        <fullName evidence="3">Zinc ribbon domain-containing protein</fullName>
    </recommendedName>
</protein>
<evidence type="ECO:0008006" key="3">
    <source>
        <dbReference type="Google" id="ProtNLM"/>
    </source>
</evidence>
<dbReference type="Proteomes" id="UP000665181">
    <property type="component" value="Unassembled WGS sequence"/>
</dbReference>
<reference evidence="1" key="1">
    <citation type="submission" date="2021-03" db="EMBL/GenBank/DDBJ databases">
        <title>Isolation of Bacillus subtilis from fermented food sample.</title>
        <authorList>
            <person name="Lakshmanan V."/>
            <person name="Athira K."/>
            <person name="Rajagopal K."/>
        </authorList>
    </citation>
    <scope>NUCLEOTIDE SEQUENCE</scope>
    <source>
        <strain evidence="1">S1</strain>
    </source>
</reference>
<name>A0A8I2B540_BACIU</name>
<dbReference type="RefSeq" id="WP_163190130.1">
    <property type="nucleotide sequence ID" value="NZ_JAGFPW010000005.1"/>
</dbReference>
<accession>A0A8I2B540</accession>
<organism evidence="1 2">
    <name type="scientific">Bacillus subtilis</name>
    <dbReference type="NCBI Taxonomy" id="1423"/>
    <lineage>
        <taxon>Bacteria</taxon>
        <taxon>Bacillati</taxon>
        <taxon>Bacillota</taxon>
        <taxon>Bacilli</taxon>
        <taxon>Bacillales</taxon>
        <taxon>Bacillaceae</taxon>
        <taxon>Bacillus</taxon>
    </lineage>
</organism>
<gene>
    <name evidence="1" type="ORF">J5227_07900</name>
</gene>
<comment type="caution">
    <text evidence="1">The sequence shown here is derived from an EMBL/GenBank/DDBJ whole genome shotgun (WGS) entry which is preliminary data.</text>
</comment>
<evidence type="ECO:0000313" key="1">
    <source>
        <dbReference type="EMBL" id="MBO3794232.1"/>
    </source>
</evidence>
<dbReference type="EMBL" id="JAGFPW010000005">
    <property type="protein sequence ID" value="MBO3794232.1"/>
    <property type="molecule type" value="Genomic_DNA"/>
</dbReference>